<dbReference type="AlphaFoldDB" id="A0A6P2D5G6"/>
<dbReference type="EMBL" id="LR593886">
    <property type="protein sequence ID" value="VTR95726.1"/>
    <property type="molecule type" value="Genomic_DNA"/>
</dbReference>
<proteinExistence type="predicted"/>
<protein>
    <recommendedName>
        <fullName evidence="3">SMI1/KNR4 family protein</fullName>
    </recommendedName>
</protein>
<dbReference type="KEGG" id="gms:SOIL9_19880"/>
<dbReference type="RefSeq" id="WP_232069758.1">
    <property type="nucleotide sequence ID" value="NZ_LR593886.1"/>
</dbReference>
<name>A0A6P2D5G6_9BACT</name>
<evidence type="ECO:0000313" key="2">
    <source>
        <dbReference type="Proteomes" id="UP000464178"/>
    </source>
</evidence>
<accession>A0A6P2D5G6</accession>
<sequence length="254" mass="29097">MTKRSDRRRQERAAELWHAEQEWRAATRCSELLAVDTDISDRKWRLFALACCREVLTLCPEPWHREAFEQTEIVVDGPNPAAPCRGNSQLWDTYNWSRRWGAWDVWYVRPHSHHSLQSPGEMAAERALIDLALWLEGKRSRHQIFQNVQLALAPGDSTEAVQEREAHDVRFTDVLHEIVGDPFGWIDFDPSWRTSNAVSLARIIYATQDYSLMPILADALQDAGCEISDILDHCRTPGAHVCGCWVVDLVLGKP</sequence>
<evidence type="ECO:0008006" key="3">
    <source>
        <dbReference type="Google" id="ProtNLM"/>
    </source>
</evidence>
<evidence type="ECO:0000313" key="1">
    <source>
        <dbReference type="EMBL" id="VTR95726.1"/>
    </source>
</evidence>
<keyword evidence="2" id="KW-1185">Reference proteome</keyword>
<organism evidence="1 2">
    <name type="scientific">Gemmata massiliana</name>
    <dbReference type="NCBI Taxonomy" id="1210884"/>
    <lineage>
        <taxon>Bacteria</taxon>
        <taxon>Pseudomonadati</taxon>
        <taxon>Planctomycetota</taxon>
        <taxon>Planctomycetia</taxon>
        <taxon>Gemmatales</taxon>
        <taxon>Gemmataceae</taxon>
        <taxon>Gemmata</taxon>
    </lineage>
</organism>
<gene>
    <name evidence="1" type="ORF">SOIL9_19880</name>
</gene>
<reference evidence="1 2" key="1">
    <citation type="submission" date="2019-05" db="EMBL/GenBank/DDBJ databases">
        <authorList>
            <consortium name="Science for Life Laboratories"/>
        </authorList>
    </citation>
    <scope>NUCLEOTIDE SEQUENCE [LARGE SCALE GENOMIC DNA]</scope>
    <source>
        <strain evidence="1">Soil9</strain>
    </source>
</reference>
<dbReference type="Proteomes" id="UP000464178">
    <property type="component" value="Chromosome"/>
</dbReference>